<dbReference type="SUPFAM" id="SSF53187">
    <property type="entry name" value="Zn-dependent exopeptidases"/>
    <property type="match status" value="1"/>
</dbReference>
<dbReference type="CDD" id="cd02696">
    <property type="entry name" value="MurNAc-LAA"/>
    <property type="match status" value="1"/>
</dbReference>
<evidence type="ECO:0000313" key="2">
    <source>
        <dbReference type="EMBL" id="BDS12380.1"/>
    </source>
</evidence>
<dbReference type="Gene3D" id="3.40.630.40">
    <property type="entry name" value="Zn-dependent exopeptidases"/>
    <property type="match status" value="1"/>
</dbReference>
<organism evidence="2 3">
    <name type="scientific">Aureispira anguillae</name>
    <dbReference type="NCBI Taxonomy" id="2864201"/>
    <lineage>
        <taxon>Bacteria</taxon>
        <taxon>Pseudomonadati</taxon>
        <taxon>Bacteroidota</taxon>
        <taxon>Saprospiria</taxon>
        <taxon>Saprospirales</taxon>
        <taxon>Saprospiraceae</taxon>
        <taxon>Aureispira</taxon>
    </lineage>
</organism>
<dbReference type="InterPro" id="IPR002508">
    <property type="entry name" value="MurNAc-LAA_cat"/>
</dbReference>
<dbReference type="GO" id="GO:0008745">
    <property type="term" value="F:N-acetylmuramoyl-L-alanine amidase activity"/>
    <property type="evidence" value="ECO:0007669"/>
    <property type="project" value="InterPro"/>
</dbReference>
<sequence>MYPIPIISNGHGGMIGSIYQTKGKRSPIWSDGAVLYEGECNRAIKNRVIELLHFKGIPYYDLVPEQHDLNRKTRVARANRFHRQHKKTFLIDLHSNAGGGEGSEVFVAHNASSSSLSLAAWTKFLFIRHFPESTFRGIKRENYDLLHLTAMPAILLENFFMDTELECRTYLMTPKGRDRIAAYVVAIIEAYIKFHS</sequence>
<dbReference type="SMART" id="SM00646">
    <property type="entry name" value="Ami_3"/>
    <property type="match status" value="1"/>
</dbReference>
<dbReference type="EMBL" id="AP026867">
    <property type="protein sequence ID" value="BDS12380.1"/>
    <property type="molecule type" value="Genomic_DNA"/>
</dbReference>
<reference evidence="2" key="1">
    <citation type="submission" date="2022-09" db="EMBL/GenBank/DDBJ databases">
        <title>Aureispira anguillicida sp. nov., isolated from Leptocephalus of Japanese eel Anguilla japonica.</title>
        <authorList>
            <person name="Yuasa K."/>
            <person name="Mekata T."/>
            <person name="Ikunari K."/>
        </authorList>
    </citation>
    <scope>NUCLEOTIDE SEQUENCE</scope>
    <source>
        <strain evidence="2">EL160426</strain>
    </source>
</reference>
<dbReference type="AlphaFoldDB" id="A0A915YFU7"/>
<name>A0A915YFU7_9BACT</name>
<evidence type="ECO:0000259" key="1">
    <source>
        <dbReference type="SMART" id="SM00646"/>
    </source>
</evidence>
<gene>
    <name evidence="2" type="ORF">AsAng_0031010</name>
</gene>
<evidence type="ECO:0000313" key="3">
    <source>
        <dbReference type="Proteomes" id="UP001060919"/>
    </source>
</evidence>
<dbReference type="RefSeq" id="WP_264793453.1">
    <property type="nucleotide sequence ID" value="NZ_AP026867.1"/>
</dbReference>
<dbReference type="Proteomes" id="UP001060919">
    <property type="component" value="Chromosome"/>
</dbReference>
<accession>A0A915YFU7</accession>
<feature type="domain" description="MurNAc-LAA" evidence="1">
    <location>
        <begin position="73"/>
        <end position="189"/>
    </location>
</feature>
<protein>
    <submittedName>
        <fullName evidence="2">N-acetylmuramoyl-L-alanine amidase</fullName>
    </submittedName>
</protein>
<dbReference type="Pfam" id="PF01520">
    <property type="entry name" value="Amidase_3"/>
    <property type="match status" value="1"/>
</dbReference>
<proteinExistence type="predicted"/>
<dbReference type="KEGG" id="aup:AsAng_0031010"/>
<keyword evidence="3" id="KW-1185">Reference proteome</keyword>
<dbReference type="GO" id="GO:0009253">
    <property type="term" value="P:peptidoglycan catabolic process"/>
    <property type="evidence" value="ECO:0007669"/>
    <property type="project" value="InterPro"/>
</dbReference>